<name>A0ABX2CVC5_9CYAN</name>
<dbReference type="RefSeq" id="WP_172186973.1">
    <property type="nucleotide sequence ID" value="NZ_CAWPPK010000224.1"/>
</dbReference>
<gene>
    <name evidence="4" type="ORF">E5S67_02086</name>
</gene>
<dbReference type="InterPro" id="IPR008462">
    <property type="entry name" value="CsbD"/>
</dbReference>
<feature type="domain" description="CsbD-like" evidence="3">
    <location>
        <begin position="5"/>
        <end position="56"/>
    </location>
</feature>
<reference evidence="4 5" key="1">
    <citation type="journal article" date="2020" name="Sci. Rep.">
        <title>A novel cyanobacterial geosmin producer, revising GeoA distribution and dispersion patterns in Bacteria.</title>
        <authorList>
            <person name="Churro C."/>
            <person name="Semedo-Aguiar A.P."/>
            <person name="Silva A.D."/>
            <person name="Pereira-Leal J.B."/>
            <person name="Leite R.B."/>
        </authorList>
    </citation>
    <scope>NUCLEOTIDE SEQUENCE [LARGE SCALE GENOMIC DNA]</scope>
    <source>
        <strain evidence="4 5">IPMA8</strain>
    </source>
</reference>
<evidence type="ECO:0000256" key="2">
    <source>
        <dbReference type="SAM" id="MobiDB-lite"/>
    </source>
</evidence>
<dbReference type="SUPFAM" id="SSF69047">
    <property type="entry name" value="Hypothetical protein YjbJ"/>
    <property type="match status" value="1"/>
</dbReference>
<dbReference type="InterPro" id="IPR036629">
    <property type="entry name" value="YjbJ_sf"/>
</dbReference>
<keyword evidence="5" id="KW-1185">Reference proteome</keyword>
<evidence type="ECO:0000256" key="1">
    <source>
        <dbReference type="ARBA" id="ARBA00009129"/>
    </source>
</evidence>
<dbReference type="Proteomes" id="UP000702425">
    <property type="component" value="Unassembled WGS sequence"/>
</dbReference>
<dbReference type="Gene3D" id="1.10.1470.10">
    <property type="entry name" value="YjbJ"/>
    <property type="match status" value="1"/>
</dbReference>
<dbReference type="Pfam" id="PF05532">
    <property type="entry name" value="CsbD"/>
    <property type="match status" value="1"/>
</dbReference>
<sequence>MSAEDRAKAIGKNLEGKAQEIFGNITGNKKDQVEGKAKQAEASARHAAEDAKDAVKNLTDKAKRSIDKL</sequence>
<evidence type="ECO:0000259" key="3">
    <source>
        <dbReference type="Pfam" id="PF05532"/>
    </source>
</evidence>
<evidence type="ECO:0000313" key="5">
    <source>
        <dbReference type="Proteomes" id="UP000702425"/>
    </source>
</evidence>
<dbReference type="EMBL" id="SRRZ01000030">
    <property type="protein sequence ID" value="NQE34362.1"/>
    <property type="molecule type" value="Genomic_DNA"/>
</dbReference>
<feature type="region of interest" description="Disordered" evidence="2">
    <location>
        <begin position="30"/>
        <end position="56"/>
    </location>
</feature>
<comment type="similarity">
    <text evidence="1">Belongs to the UPF0337 (CsbD) family.</text>
</comment>
<proteinExistence type="inferred from homology"/>
<comment type="caution">
    <text evidence="4">The sequence shown here is derived from an EMBL/GenBank/DDBJ whole genome shotgun (WGS) entry which is preliminary data.</text>
</comment>
<accession>A0ABX2CVC5</accession>
<evidence type="ECO:0000313" key="4">
    <source>
        <dbReference type="EMBL" id="NQE34362.1"/>
    </source>
</evidence>
<organism evidence="4 5">
    <name type="scientific">Microcoleus asticus IPMA8</name>
    <dbReference type="NCBI Taxonomy" id="2563858"/>
    <lineage>
        <taxon>Bacteria</taxon>
        <taxon>Bacillati</taxon>
        <taxon>Cyanobacteriota</taxon>
        <taxon>Cyanophyceae</taxon>
        <taxon>Oscillatoriophycideae</taxon>
        <taxon>Oscillatoriales</taxon>
        <taxon>Microcoleaceae</taxon>
        <taxon>Microcoleus</taxon>
        <taxon>Microcoleus asticus</taxon>
    </lineage>
</organism>
<protein>
    <recommendedName>
        <fullName evidence="3">CsbD-like domain-containing protein</fullName>
    </recommendedName>
</protein>